<reference evidence="1" key="1">
    <citation type="journal article" date="2020" name="Stud. Mycol.">
        <title>101 Dothideomycetes genomes: a test case for predicting lifestyles and emergence of pathogens.</title>
        <authorList>
            <person name="Haridas S."/>
            <person name="Albert R."/>
            <person name="Binder M."/>
            <person name="Bloem J."/>
            <person name="Labutti K."/>
            <person name="Salamov A."/>
            <person name="Andreopoulos B."/>
            <person name="Baker S."/>
            <person name="Barry K."/>
            <person name="Bills G."/>
            <person name="Bluhm B."/>
            <person name="Cannon C."/>
            <person name="Castanera R."/>
            <person name="Culley D."/>
            <person name="Daum C."/>
            <person name="Ezra D."/>
            <person name="Gonzalez J."/>
            <person name="Henrissat B."/>
            <person name="Kuo A."/>
            <person name="Liang C."/>
            <person name="Lipzen A."/>
            <person name="Lutzoni F."/>
            <person name="Magnuson J."/>
            <person name="Mondo S."/>
            <person name="Nolan M."/>
            <person name="Ohm R."/>
            <person name="Pangilinan J."/>
            <person name="Park H.-J."/>
            <person name="Ramirez L."/>
            <person name="Alfaro M."/>
            <person name="Sun H."/>
            <person name="Tritt A."/>
            <person name="Yoshinaga Y."/>
            <person name="Zwiers L.-H."/>
            <person name="Turgeon B."/>
            <person name="Goodwin S."/>
            <person name="Spatafora J."/>
            <person name="Crous P."/>
            <person name="Grigoriev I."/>
        </authorList>
    </citation>
    <scope>NUCLEOTIDE SEQUENCE</scope>
    <source>
        <strain evidence="1">CBS 627.86</strain>
    </source>
</reference>
<keyword evidence="2" id="KW-1185">Reference proteome</keyword>
<evidence type="ECO:0000313" key="2">
    <source>
        <dbReference type="Proteomes" id="UP000799770"/>
    </source>
</evidence>
<proteinExistence type="predicted"/>
<accession>A0A6A5ZDT2</accession>
<gene>
    <name evidence="1" type="ORF">BDV96DRAFT_611639</name>
</gene>
<name>A0A6A5ZDT2_9PLEO</name>
<protein>
    <recommendedName>
        <fullName evidence="3">Cobalamin-independent methionine synthase MetE C-terminal/archaeal domain-containing protein</fullName>
    </recommendedName>
</protein>
<dbReference type="AlphaFoldDB" id="A0A6A5ZDT2"/>
<organism evidence="1 2">
    <name type="scientific">Lophiotrema nucula</name>
    <dbReference type="NCBI Taxonomy" id="690887"/>
    <lineage>
        <taxon>Eukaryota</taxon>
        <taxon>Fungi</taxon>
        <taxon>Dikarya</taxon>
        <taxon>Ascomycota</taxon>
        <taxon>Pezizomycotina</taxon>
        <taxon>Dothideomycetes</taxon>
        <taxon>Pleosporomycetidae</taxon>
        <taxon>Pleosporales</taxon>
        <taxon>Lophiotremataceae</taxon>
        <taxon>Lophiotrema</taxon>
    </lineage>
</organism>
<dbReference type="Proteomes" id="UP000799770">
    <property type="component" value="Unassembled WGS sequence"/>
</dbReference>
<evidence type="ECO:0008006" key="3">
    <source>
        <dbReference type="Google" id="ProtNLM"/>
    </source>
</evidence>
<dbReference type="Gene3D" id="3.20.20.210">
    <property type="match status" value="1"/>
</dbReference>
<dbReference type="InterPro" id="IPR038071">
    <property type="entry name" value="UROD/MetE-like_sf"/>
</dbReference>
<evidence type="ECO:0000313" key="1">
    <source>
        <dbReference type="EMBL" id="KAF2117083.1"/>
    </source>
</evidence>
<sequence length="325" mass="37086">MATYQPPGVHLVGSINLVTTDEVFEQMPLLLPNRLRRIPDGETGKRHYFMRWQIPEVLNLTPDQIQAAIEKLPKDLSTHFDDYALESYALFKKRKEEGHILPQTRFQVSLPGVANVLASIGQRFQQTLEPRYEAALIQALHRIQDNIPHEELAIQIDVAMEVAFIEGAGSWAPYFDPIFDGVIERVSRFANLVAKDVELGFHLCYGDMEHRHFVEPYDLGLLVEISNALHKAINRPIQWMHMPVPKGRNDVKYFEPLKKMNWEVPELYLGVVHVSDEEGTRERIKTAKSVVDKFGIATECGMGRTPKDDFSSIMEILKNVSAPVM</sequence>
<dbReference type="SUPFAM" id="SSF51726">
    <property type="entry name" value="UROD/MetE-like"/>
    <property type="match status" value="1"/>
</dbReference>
<dbReference type="EMBL" id="ML977319">
    <property type="protein sequence ID" value="KAF2117083.1"/>
    <property type="molecule type" value="Genomic_DNA"/>
</dbReference>
<dbReference type="OrthoDB" id="5422863at2759"/>